<evidence type="ECO:0000256" key="2">
    <source>
        <dbReference type="SAM" id="Phobius"/>
    </source>
</evidence>
<gene>
    <name evidence="3" type="ORF">NA57DRAFT_76558</name>
</gene>
<dbReference type="OrthoDB" id="3943216at2759"/>
<keyword evidence="2" id="KW-0472">Membrane</keyword>
<feature type="region of interest" description="Disordered" evidence="1">
    <location>
        <begin position="413"/>
        <end position="466"/>
    </location>
</feature>
<reference evidence="3" key="1">
    <citation type="journal article" date="2020" name="Stud. Mycol.">
        <title>101 Dothideomycetes genomes: a test case for predicting lifestyles and emergence of pathogens.</title>
        <authorList>
            <person name="Haridas S."/>
            <person name="Albert R."/>
            <person name="Binder M."/>
            <person name="Bloem J."/>
            <person name="Labutti K."/>
            <person name="Salamov A."/>
            <person name="Andreopoulos B."/>
            <person name="Baker S."/>
            <person name="Barry K."/>
            <person name="Bills G."/>
            <person name="Bluhm B."/>
            <person name="Cannon C."/>
            <person name="Castanera R."/>
            <person name="Culley D."/>
            <person name="Daum C."/>
            <person name="Ezra D."/>
            <person name="Gonzalez J."/>
            <person name="Henrissat B."/>
            <person name="Kuo A."/>
            <person name="Liang C."/>
            <person name="Lipzen A."/>
            <person name="Lutzoni F."/>
            <person name="Magnuson J."/>
            <person name="Mondo S."/>
            <person name="Nolan M."/>
            <person name="Ohm R."/>
            <person name="Pangilinan J."/>
            <person name="Park H.-J."/>
            <person name="Ramirez L."/>
            <person name="Alfaro M."/>
            <person name="Sun H."/>
            <person name="Tritt A."/>
            <person name="Yoshinaga Y."/>
            <person name="Zwiers L.-H."/>
            <person name="Turgeon B."/>
            <person name="Goodwin S."/>
            <person name="Spatafora J."/>
            <person name="Crous P."/>
            <person name="Grigoriev I."/>
        </authorList>
    </citation>
    <scope>NUCLEOTIDE SEQUENCE</scope>
    <source>
        <strain evidence="3">CBS 133067</strain>
    </source>
</reference>
<protein>
    <recommendedName>
        <fullName evidence="5">Apple domain-containing protein</fullName>
    </recommendedName>
</protein>
<dbReference type="Proteomes" id="UP000799772">
    <property type="component" value="Unassembled WGS sequence"/>
</dbReference>
<accession>A0A9P4M9F8</accession>
<dbReference type="EMBL" id="ML978127">
    <property type="protein sequence ID" value="KAF2097749.1"/>
    <property type="molecule type" value="Genomic_DNA"/>
</dbReference>
<keyword evidence="2" id="KW-0812">Transmembrane</keyword>
<evidence type="ECO:0000313" key="3">
    <source>
        <dbReference type="EMBL" id="KAF2097749.1"/>
    </source>
</evidence>
<proteinExistence type="predicted"/>
<dbReference type="AlphaFoldDB" id="A0A9P4M9F8"/>
<keyword evidence="4" id="KW-1185">Reference proteome</keyword>
<organism evidence="3 4">
    <name type="scientific">Rhizodiscina lignyota</name>
    <dbReference type="NCBI Taxonomy" id="1504668"/>
    <lineage>
        <taxon>Eukaryota</taxon>
        <taxon>Fungi</taxon>
        <taxon>Dikarya</taxon>
        <taxon>Ascomycota</taxon>
        <taxon>Pezizomycotina</taxon>
        <taxon>Dothideomycetes</taxon>
        <taxon>Pleosporomycetidae</taxon>
        <taxon>Aulographales</taxon>
        <taxon>Rhizodiscinaceae</taxon>
        <taxon>Rhizodiscina</taxon>
    </lineage>
</organism>
<sequence length="466" mass="50974">MRVNRAFLAVAGANFVSSVAVNSEALYRRASSDCNPNVFTSPVGLDFDMHCGENQIGWDLHPVGANPGGTLSGNSITDCMNDCATIEPLCYGTVFDVTTGTCWFKNSTFSYQPNIVVQDKNSHLAVPRSSEIEPLDTDCPYKNGSVQSSNDENFTVHCSQDILGADYSPSNAPIIGKPYHATSLSDCMNKCSTSEPLCEGVAFNPGMGNGFANCYPKFNNGKPFSFITNWASSNKPEIRHSAVAKLPSIPFDCKDSQIVNSGNGTAFTLSCNQDRVSSDITNYHDTSLESCIDTCEQYTKTKCEAVIFDTKMTSGFQNCYLKGNIGTPADGREGYIFAMPSSAMKKKSEAWIAGPVVGGVAVLVLLGAGWWYFQRRRKRQAQAQVYASIKPDENNGNQARDAYGNVDYKYQHQQGHQTPQFVPEGAVWQEEHQEPAYELDPEPARQEMPATQTESVELPAHHSPTK</sequence>
<comment type="caution">
    <text evidence="3">The sequence shown here is derived from an EMBL/GenBank/DDBJ whole genome shotgun (WGS) entry which is preliminary data.</text>
</comment>
<keyword evidence="2" id="KW-1133">Transmembrane helix</keyword>
<name>A0A9P4M9F8_9PEZI</name>
<feature type="transmembrane region" description="Helical" evidence="2">
    <location>
        <begin position="350"/>
        <end position="373"/>
    </location>
</feature>
<evidence type="ECO:0008006" key="5">
    <source>
        <dbReference type="Google" id="ProtNLM"/>
    </source>
</evidence>
<evidence type="ECO:0000313" key="4">
    <source>
        <dbReference type="Proteomes" id="UP000799772"/>
    </source>
</evidence>
<evidence type="ECO:0000256" key="1">
    <source>
        <dbReference type="SAM" id="MobiDB-lite"/>
    </source>
</evidence>